<dbReference type="SUPFAM" id="SSF52047">
    <property type="entry name" value="RNI-like"/>
    <property type="match status" value="1"/>
</dbReference>
<dbReference type="Pfam" id="PF23622">
    <property type="entry name" value="LRR_At1g61320_AtMIF1"/>
    <property type="match status" value="1"/>
</dbReference>
<accession>A0A834SWY2</accession>
<dbReference type="OrthoDB" id="1433025at2759"/>
<evidence type="ECO:0000259" key="2">
    <source>
        <dbReference type="Pfam" id="PF23622"/>
    </source>
</evidence>
<dbReference type="InterPro" id="IPR053772">
    <property type="entry name" value="At1g61320/At1g61330-like"/>
</dbReference>
<organism evidence="3 4">
    <name type="scientific">Senna tora</name>
    <dbReference type="NCBI Taxonomy" id="362788"/>
    <lineage>
        <taxon>Eukaryota</taxon>
        <taxon>Viridiplantae</taxon>
        <taxon>Streptophyta</taxon>
        <taxon>Embryophyta</taxon>
        <taxon>Tracheophyta</taxon>
        <taxon>Spermatophyta</taxon>
        <taxon>Magnoliopsida</taxon>
        <taxon>eudicotyledons</taxon>
        <taxon>Gunneridae</taxon>
        <taxon>Pentapetalae</taxon>
        <taxon>rosids</taxon>
        <taxon>fabids</taxon>
        <taxon>Fabales</taxon>
        <taxon>Fabaceae</taxon>
        <taxon>Caesalpinioideae</taxon>
        <taxon>Cassia clade</taxon>
        <taxon>Senna</taxon>
    </lineage>
</organism>
<protein>
    <submittedName>
        <fullName evidence="3">F-box domain, cyclin-like protein</fullName>
    </submittedName>
</protein>
<proteinExistence type="predicted"/>
<evidence type="ECO:0000313" key="3">
    <source>
        <dbReference type="EMBL" id="KAF7811735.1"/>
    </source>
</evidence>
<comment type="caution">
    <text evidence="3">The sequence shown here is derived from an EMBL/GenBank/DDBJ whole genome shotgun (WGS) entry which is preliminary data.</text>
</comment>
<dbReference type="AlphaFoldDB" id="A0A834SWY2"/>
<dbReference type="EMBL" id="JAAIUW010000010">
    <property type="protein sequence ID" value="KAF7811735.1"/>
    <property type="molecule type" value="Genomic_DNA"/>
</dbReference>
<dbReference type="SUPFAM" id="SSF81383">
    <property type="entry name" value="F-box domain"/>
    <property type="match status" value="1"/>
</dbReference>
<dbReference type="InterPro" id="IPR036047">
    <property type="entry name" value="F-box-like_dom_sf"/>
</dbReference>
<evidence type="ECO:0000313" key="4">
    <source>
        <dbReference type="Proteomes" id="UP000634136"/>
    </source>
</evidence>
<sequence>MEARSDAINICEKSIDQVGQSVEAGNEHRAVEKARTKLENLPLPLIHHIMDCLSPKDSNKFSILSKTFNSSWLTYPVLHFDNILFPIQDPHAFNAFVLRYFQHRAPHIVRCLRKLRFCYKVQLPSDFCDFHFCDFQPLVTELLYFASHNNCKVVDFEVDVITLFLSIPYNALHPMLSSEFITTLKLSGFTLLIPDPVIKCPALKLLSITFCTGFQTLHVVSPSLVEVEIIRCQELKSVIVESDEIECFKFVGAQSSTINAIQPCDISIKLAANQCLKSMYLENVIVSEALLVVATKILHVLRSNLPKNMKIYNPNVEILQLENYGVMENLVVCAPNVECFEYSQGFWGRSCAIDISACVCLTLLALEGAIITDGWVKSLVSALACLEELKIIKCDMLEKIEFKNARLETLVVEGCSKLKAAMVDAPNLLHFTYSGSIDIYPLLILSTKCNANIKLKHYSPHSVPDDWFPRLSRFLSCFDHFNVITISCVSTSALIFPREFVLTNMVSPLHDVKHVIVKVGEILMGRAVPSLVESLLWLTPKPDILTLESSVTGKKNTIKFQYQWNGRKMDEEEDNCCFGLLIKCWRHYDLNIEYEGFDDNNGGDQLREFFASYL</sequence>
<feature type="domain" description="At1g61320/AtMIF1 LRR" evidence="2">
    <location>
        <begin position="354"/>
        <end position="439"/>
    </location>
</feature>
<dbReference type="InterPro" id="IPR032675">
    <property type="entry name" value="LRR_dom_sf"/>
</dbReference>
<dbReference type="InterPro" id="IPR055357">
    <property type="entry name" value="LRR_At1g61320_AtMIF1"/>
</dbReference>
<dbReference type="PANTHER" id="PTHR34145">
    <property type="entry name" value="OS02G0105600 PROTEIN"/>
    <property type="match status" value="1"/>
</dbReference>
<dbReference type="InterPro" id="IPR001810">
    <property type="entry name" value="F-box_dom"/>
</dbReference>
<gene>
    <name evidence="3" type="ORF">G2W53_032711</name>
</gene>
<dbReference type="Pfam" id="PF00646">
    <property type="entry name" value="F-box"/>
    <property type="match status" value="1"/>
</dbReference>
<dbReference type="PANTHER" id="PTHR34145:SF51">
    <property type="entry name" value="FBD DOMAIN-CONTAINING PROTEIN"/>
    <property type="match status" value="1"/>
</dbReference>
<reference evidence="3" key="1">
    <citation type="submission" date="2020-09" db="EMBL/GenBank/DDBJ databases">
        <title>Genome-Enabled Discovery of Anthraquinone Biosynthesis in Senna tora.</title>
        <authorList>
            <person name="Kang S.-H."/>
            <person name="Pandey R.P."/>
            <person name="Lee C.-M."/>
            <person name="Sim J.-S."/>
            <person name="Jeong J.-T."/>
            <person name="Choi B.-S."/>
            <person name="Jung M."/>
            <person name="Ginzburg D."/>
            <person name="Zhao K."/>
            <person name="Won S.Y."/>
            <person name="Oh T.-J."/>
            <person name="Yu Y."/>
            <person name="Kim N.-H."/>
            <person name="Lee O.R."/>
            <person name="Lee T.-H."/>
            <person name="Bashyal P."/>
            <person name="Kim T.-S."/>
            <person name="Lee W.-H."/>
            <person name="Kawkins C."/>
            <person name="Kim C.-K."/>
            <person name="Kim J.S."/>
            <person name="Ahn B.O."/>
            <person name="Rhee S.Y."/>
            <person name="Sohng J.K."/>
        </authorList>
    </citation>
    <scope>NUCLEOTIDE SEQUENCE</scope>
    <source>
        <tissue evidence="3">Leaf</tissue>
    </source>
</reference>
<name>A0A834SWY2_9FABA</name>
<evidence type="ECO:0000259" key="1">
    <source>
        <dbReference type="Pfam" id="PF00646"/>
    </source>
</evidence>
<dbReference type="Gene3D" id="3.80.10.10">
    <property type="entry name" value="Ribonuclease Inhibitor"/>
    <property type="match status" value="1"/>
</dbReference>
<keyword evidence="4" id="KW-1185">Reference proteome</keyword>
<dbReference type="Proteomes" id="UP000634136">
    <property type="component" value="Unassembled WGS sequence"/>
</dbReference>
<feature type="domain" description="F-box" evidence="1">
    <location>
        <begin position="38"/>
        <end position="74"/>
    </location>
</feature>